<proteinExistence type="predicted"/>
<evidence type="ECO:0000313" key="2">
    <source>
        <dbReference type="EMBL" id="CAA9235541.1"/>
    </source>
</evidence>
<feature type="region of interest" description="Disordered" evidence="1">
    <location>
        <begin position="20"/>
        <end position="47"/>
    </location>
</feature>
<evidence type="ECO:0000256" key="1">
    <source>
        <dbReference type="SAM" id="MobiDB-lite"/>
    </source>
</evidence>
<dbReference type="EMBL" id="CADCTF010000069">
    <property type="protein sequence ID" value="CAA9235541.1"/>
    <property type="molecule type" value="Genomic_DNA"/>
</dbReference>
<protein>
    <submittedName>
        <fullName evidence="2">Uncharacterized protein</fullName>
    </submittedName>
</protein>
<dbReference type="AlphaFoldDB" id="A0A6J4HW06"/>
<reference evidence="2" key="1">
    <citation type="submission" date="2020-02" db="EMBL/GenBank/DDBJ databases">
        <authorList>
            <person name="Meier V. D."/>
        </authorList>
    </citation>
    <scope>NUCLEOTIDE SEQUENCE</scope>
    <source>
        <strain evidence="2">AVDCRST_MAG50</strain>
    </source>
</reference>
<gene>
    <name evidence="2" type="ORF">AVDCRST_MAG50-1307</name>
</gene>
<organism evidence="2">
    <name type="scientific">uncultured Acidimicrobiales bacterium</name>
    <dbReference type="NCBI Taxonomy" id="310071"/>
    <lineage>
        <taxon>Bacteria</taxon>
        <taxon>Bacillati</taxon>
        <taxon>Actinomycetota</taxon>
        <taxon>Acidimicrobiia</taxon>
        <taxon>Acidimicrobiales</taxon>
        <taxon>environmental samples</taxon>
    </lineage>
</organism>
<sequence>MRTKRALSLRRTLQPEVIERRAPLAAGVASDRASRSPGGRRTPDAPLAGEIELFLQHATTIAGSERQEVFDGGGEPAGHLH</sequence>
<accession>A0A6J4HW06</accession>
<name>A0A6J4HW06_9ACTN</name>